<evidence type="ECO:0000256" key="4">
    <source>
        <dbReference type="ARBA" id="ARBA00022475"/>
    </source>
</evidence>
<gene>
    <name evidence="13" type="ORF">SAMN06297144_0980</name>
</gene>
<dbReference type="InterPro" id="IPR037682">
    <property type="entry name" value="TonB_C"/>
</dbReference>
<dbReference type="NCBIfam" id="TIGR01352">
    <property type="entry name" value="tonB_Cterm"/>
    <property type="match status" value="1"/>
</dbReference>
<dbReference type="PANTHER" id="PTHR33446">
    <property type="entry name" value="PROTEIN TONB-RELATED"/>
    <property type="match status" value="1"/>
</dbReference>
<keyword evidence="5" id="KW-0997">Cell inner membrane</keyword>
<evidence type="ECO:0000259" key="12">
    <source>
        <dbReference type="PROSITE" id="PS52015"/>
    </source>
</evidence>
<dbReference type="EMBL" id="OBMI01000001">
    <property type="protein sequence ID" value="SOB80280.1"/>
    <property type="molecule type" value="Genomic_DNA"/>
</dbReference>
<dbReference type="Proteomes" id="UP000219494">
    <property type="component" value="Unassembled WGS sequence"/>
</dbReference>
<dbReference type="GO" id="GO:0098797">
    <property type="term" value="C:plasma membrane protein complex"/>
    <property type="evidence" value="ECO:0007669"/>
    <property type="project" value="TreeGrafter"/>
</dbReference>
<evidence type="ECO:0000256" key="1">
    <source>
        <dbReference type="ARBA" id="ARBA00004383"/>
    </source>
</evidence>
<evidence type="ECO:0000313" key="13">
    <source>
        <dbReference type="EMBL" id="SOB80280.1"/>
    </source>
</evidence>
<comment type="subcellular location">
    <subcellularLocation>
        <location evidence="1">Cell inner membrane</location>
        <topology evidence="1">Single-pass membrane protein</topology>
        <orientation evidence="1">Periplasmic side</orientation>
    </subcellularLocation>
</comment>
<keyword evidence="8 11" id="KW-1133">Transmembrane helix</keyword>
<dbReference type="PROSITE" id="PS52015">
    <property type="entry name" value="TONB_CTD"/>
    <property type="match status" value="1"/>
</dbReference>
<dbReference type="Pfam" id="PF03544">
    <property type="entry name" value="TonB_C"/>
    <property type="match status" value="1"/>
</dbReference>
<proteinExistence type="inferred from homology"/>
<organism evidence="13 14">
    <name type="scientific">Sphingomonas guangdongensis</name>
    <dbReference type="NCBI Taxonomy" id="1141890"/>
    <lineage>
        <taxon>Bacteria</taxon>
        <taxon>Pseudomonadati</taxon>
        <taxon>Pseudomonadota</taxon>
        <taxon>Alphaproteobacteria</taxon>
        <taxon>Sphingomonadales</taxon>
        <taxon>Sphingomonadaceae</taxon>
        <taxon>Sphingomonas</taxon>
    </lineage>
</organism>
<dbReference type="GO" id="GO:0015031">
    <property type="term" value="P:protein transport"/>
    <property type="evidence" value="ECO:0007669"/>
    <property type="project" value="UniProtKB-KW"/>
</dbReference>
<evidence type="ECO:0000256" key="6">
    <source>
        <dbReference type="ARBA" id="ARBA00022692"/>
    </source>
</evidence>
<dbReference type="PANTHER" id="PTHR33446:SF2">
    <property type="entry name" value="PROTEIN TONB"/>
    <property type="match status" value="1"/>
</dbReference>
<keyword evidence="4" id="KW-1003">Cell membrane</keyword>
<comment type="similarity">
    <text evidence="2">Belongs to the TonB family.</text>
</comment>
<accession>A0A285QEC4</accession>
<keyword evidence="9 11" id="KW-0472">Membrane</keyword>
<feature type="compositionally biased region" description="Pro residues" evidence="10">
    <location>
        <begin position="52"/>
        <end position="62"/>
    </location>
</feature>
<dbReference type="GO" id="GO:0055085">
    <property type="term" value="P:transmembrane transport"/>
    <property type="evidence" value="ECO:0007669"/>
    <property type="project" value="InterPro"/>
</dbReference>
<evidence type="ECO:0000256" key="10">
    <source>
        <dbReference type="SAM" id="MobiDB-lite"/>
    </source>
</evidence>
<dbReference type="SUPFAM" id="SSF74653">
    <property type="entry name" value="TolA/TonB C-terminal domain"/>
    <property type="match status" value="1"/>
</dbReference>
<name>A0A285QEC4_9SPHN</name>
<reference evidence="13 14" key="1">
    <citation type="submission" date="2017-07" db="EMBL/GenBank/DDBJ databases">
        <authorList>
            <person name="Sun Z.S."/>
            <person name="Albrecht U."/>
            <person name="Echele G."/>
            <person name="Lee C.C."/>
        </authorList>
    </citation>
    <scope>NUCLEOTIDE SEQUENCE [LARGE SCALE GENOMIC DNA]</scope>
    <source>
        <strain evidence="13 14">CGMCC 1.12672</strain>
    </source>
</reference>
<evidence type="ECO:0000256" key="11">
    <source>
        <dbReference type="SAM" id="Phobius"/>
    </source>
</evidence>
<keyword evidence="14" id="KW-1185">Reference proteome</keyword>
<evidence type="ECO:0000256" key="7">
    <source>
        <dbReference type="ARBA" id="ARBA00022927"/>
    </source>
</evidence>
<feature type="domain" description="TonB C-terminal" evidence="12">
    <location>
        <begin position="131"/>
        <end position="222"/>
    </location>
</feature>
<keyword evidence="3" id="KW-0813">Transport</keyword>
<dbReference type="InterPro" id="IPR051045">
    <property type="entry name" value="TonB-dependent_transducer"/>
</dbReference>
<protein>
    <submittedName>
        <fullName evidence="13">Protein TonB</fullName>
    </submittedName>
</protein>
<dbReference type="InterPro" id="IPR006260">
    <property type="entry name" value="TonB/TolA_C"/>
</dbReference>
<evidence type="ECO:0000256" key="9">
    <source>
        <dbReference type="ARBA" id="ARBA00023136"/>
    </source>
</evidence>
<sequence length="222" mass="23646">MYARRYQRPKTHPLAIAAAAAVNIGMVALIATSAPHIGHEVERTLEAWNVPIAPPPEPTPPEPAKRTTETPSAESKVVVPEAVVPLPTPTTTLTTTNIPVEQPLVSDPIPLTPGPANGAVAVAAPKPLPVVVAAQADPRATFQPDYPAAERRAGTEGSVTVRVLIGTDGRVKAVEQVGSASPAFFEATRRQALGRWRFRPATRDGEPVESWQVKTLRFVMES</sequence>
<keyword evidence="6 11" id="KW-0812">Transmembrane</keyword>
<evidence type="ECO:0000256" key="8">
    <source>
        <dbReference type="ARBA" id="ARBA00022989"/>
    </source>
</evidence>
<evidence type="ECO:0000256" key="3">
    <source>
        <dbReference type="ARBA" id="ARBA00022448"/>
    </source>
</evidence>
<evidence type="ECO:0000313" key="14">
    <source>
        <dbReference type="Proteomes" id="UP000219494"/>
    </source>
</evidence>
<dbReference type="RefSeq" id="WP_245858211.1">
    <property type="nucleotide sequence ID" value="NZ_OBMI01000001.1"/>
</dbReference>
<keyword evidence="7" id="KW-0653">Protein transport</keyword>
<dbReference type="AlphaFoldDB" id="A0A285QEC4"/>
<dbReference type="GO" id="GO:0031992">
    <property type="term" value="F:energy transducer activity"/>
    <property type="evidence" value="ECO:0007669"/>
    <property type="project" value="TreeGrafter"/>
</dbReference>
<evidence type="ECO:0000256" key="5">
    <source>
        <dbReference type="ARBA" id="ARBA00022519"/>
    </source>
</evidence>
<evidence type="ECO:0000256" key="2">
    <source>
        <dbReference type="ARBA" id="ARBA00006555"/>
    </source>
</evidence>
<dbReference type="Gene3D" id="3.30.1150.10">
    <property type="match status" value="1"/>
</dbReference>
<feature type="region of interest" description="Disordered" evidence="10">
    <location>
        <begin position="50"/>
        <end position="75"/>
    </location>
</feature>
<feature type="transmembrane region" description="Helical" evidence="11">
    <location>
        <begin position="12"/>
        <end position="31"/>
    </location>
</feature>